<dbReference type="PANTHER" id="PTHR43475">
    <property type="entry name" value="METHYLTHIORIBOSE-1-PHOSPHATE ISOMERASE"/>
    <property type="match status" value="1"/>
</dbReference>
<reference evidence="4" key="1">
    <citation type="submission" date="2016-11" db="UniProtKB">
        <authorList>
            <consortium name="WormBaseParasite"/>
        </authorList>
    </citation>
    <scope>IDENTIFICATION</scope>
</reference>
<dbReference type="InterPro" id="IPR042529">
    <property type="entry name" value="IF_2B-like_C"/>
</dbReference>
<comment type="similarity">
    <text evidence="1 2">Belongs to the eIF-2B alpha/beta/delta subunits family.</text>
</comment>
<protein>
    <submittedName>
        <fullName evidence="4">RimK family alpha-L-glutamate ligase</fullName>
    </submittedName>
</protein>
<proteinExistence type="inferred from homology"/>
<dbReference type="GO" id="GO:0046523">
    <property type="term" value="F:S-methyl-5-thioribose-1-phosphate isomerase activity"/>
    <property type="evidence" value="ECO:0007669"/>
    <property type="project" value="TreeGrafter"/>
</dbReference>
<evidence type="ECO:0000313" key="3">
    <source>
        <dbReference type="Proteomes" id="UP000095283"/>
    </source>
</evidence>
<dbReference type="Pfam" id="PF01008">
    <property type="entry name" value="IF-2B"/>
    <property type="match status" value="1"/>
</dbReference>
<dbReference type="InterPro" id="IPR037171">
    <property type="entry name" value="NagB/RpiA_transferase-like"/>
</dbReference>
<dbReference type="PANTHER" id="PTHR43475:SF1">
    <property type="entry name" value="METHYLTHIORIBOSE-1-PHOSPHATE ISOMERASE"/>
    <property type="match status" value="1"/>
</dbReference>
<dbReference type="WBParaSite" id="Hba_10500">
    <property type="protein sequence ID" value="Hba_10500"/>
    <property type="gene ID" value="Hba_10500"/>
</dbReference>
<accession>A0A1I7WZ94</accession>
<dbReference type="AlphaFoldDB" id="A0A1I7WZ94"/>
<dbReference type="SUPFAM" id="SSF100950">
    <property type="entry name" value="NagB/RpiA/CoA transferase-like"/>
    <property type="match status" value="1"/>
</dbReference>
<evidence type="ECO:0000256" key="2">
    <source>
        <dbReference type="RuleBase" id="RU003814"/>
    </source>
</evidence>
<evidence type="ECO:0000313" key="4">
    <source>
        <dbReference type="WBParaSite" id="Hba_10500"/>
    </source>
</evidence>
<sequence>MAGKLEMVYVLETRPYNQGLRLTASELRHGNVPFKVITDSMAAWTMKKHNVDAILVVSSQSS</sequence>
<organism evidence="3 4">
    <name type="scientific">Heterorhabditis bacteriophora</name>
    <name type="common">Entomopathogenic nematode worm</name>
    <dbReference type="NCBI Taxonomy" id="37862"/>
    <lineage>
        <taxon>Eukaryota</taxon>
        <taxon>Metazoa</taxon>
        <taxon>Ecdysozoa</taxon>
        <taxon>Nematoda</taxon>
        <taxon>Chromadorea</taxon>
        <taxon>Rhabditida</taxon>
        <taxon>Rhabditina</taxon>
        <taxon>Rhabditomorpha</taxon>
        <taxon>Strongyloidea</taxon>
        <taxon>Heterorhabditidae</taxon>
        <taxon>Heterorhabditis</taxon>
    </lineage>
</organism>
<name>A0A1I7WZ94_HETBA</name>
<keyword evidence="3" id="KW-1185">Reference proteome</keyword>
<dbReference type="Proteomes" id="UP000095283">
    <property type="component" value="Unplaced"/>
</dbReference>
<evidence type="ECO:0000256" key="1">
    <source>
        <dbReference type="ARBA" id="ARBA00007251"/>
    </source>
</evidence>
<dbReference type="GO" id="GO:0019509">
    <property type="term" value="P:L-methionine salvage from methylthioadenosine"/>
    <property type="evidence" value="ECO:0007669"/>
    <property type="project" value="TreeGrafter"/>
</dbReference>
<dbReference type="Gene3D" id="3.40.50.10470">
    <property type="entry name" value="Translation initiation factor eif-2b, domain 2"/>
    <property type="match status" value="1"/>
</dbReference>
<dbReference type="InterPro" id="IPR000649">
    <property type="entry name" value="IF-2B-related"/>
</dbReference>